<gene>
    <name evidence="2" type="ORF">Ccrd_008255</name>
</gene>
<feature type="compositionally biased region" description="Basic and acidic residues" evidence="1">
    <location>
        <begin position="1"/>
        <end position="14"/>
    </location>
</feature>
<organism evidence="2 3">
    <name type="scientific">Cynara cardunculus var. scolymus</name>
    <name type="common">Globe artichoke</name>
    <name type="synonym">Cynara scolymus</name>
    <dbReference type="NCBI Taxonomy" id="59895"/>
    <lineage>
        <taxon>Eukaryota</taxon>
        <taxon>Viridiplantae</taxon>
        <taxon>Streptophyta</taxon>
        <taxon>Embryophyta</taxon>
        <taxon>Tracheophyta</taxon>
        <taxon>Spermatophyta</taxon>
        <taxon>Magnoliopsida</taxon>
        <taxon>eudicotyledons</taxon>
        <taxon>Gunneridae</taxon>
        <taxon>Pentapetalae</taxon>
        <taxon>asterids</taxon>
        <taxon>campanulids</taxon>
        <taxon>Asterales</taxon>
        <taxon>Asteraceae</taxon>
        <taxon>Carduoideae</taxon>
        <taxon>Cardueae</taxon>
        <taxon>Carduinae</taxon>
        <taxon>Cynara</taxon>
    </lineage>
</organism>
<accession>A0A103XFG5</accession>
<dbReference type="Gramene" id="KVH89751">
    <property type="protein sequence ID" value="KVH89751"/>
    <property type="gene ID" value="Ccrd_008255"/>
</dbReference>
<comment type="caution">
    <text evidence="2">The sequence shown here is derived from an EMBL/GenBank/DDBJ whole genome shotgun (WGS) entry which is preliminary data.</text>
</comment>
<dbReference type="EMBL" id="LEKV01005145">
    <property type="protein sequence ID" value="KVH89751.1"/>
    <property type="molecule type" value="Genomic_DNA"/>
</dbReference>
<proteinExistence type="predicted"/>
<reference evidence="2 3" key="1">
    <citation type="journal article" date="2016" name="Sci. Rep.">
        <title>The genome sequence of the outbreeding globe artichoke constructed de novo incorporating a phase-aware low-pass sequencing strategy of F1 progeny.</title>
        <authorList>
            <person name="Scaglione D."/>
            <person name="Reyes-Chin-Wo S."/>
            <person name="Acquadro A."/>
            <person name="Froenicke L."/>
            <person name="Portis E."/>
            <person name="Beitel C."/>
            <person name="Tirone M."/>
            <person name="Mauro R."/>
            <person name="Lo Monaco A."/>
            <person name="Mauromicale G."/>
            <person name="Faccioli P."/>
            <person name="Cattivelli L."/>
            <person name="Rieseberg L."/>
            <person name="Michelmore R."/>
            <person name="Lanteri S."/>
        </authorList>
    </citation>
    <scope>NUCLEOTIDE SEQUENCE [LARGE SCALE GENOMIC DNA]</scope>
    <source>
        <strain evidence="2">2C</strain>
    </source>
</reference>
<dbReference type="Proteomes" id="UP000243975">
    <property type="component" value="Unassembled WGS sequence"/>
</dbReference>
<keyword evidence="3" id="KW-1185">Reference proteome</keyword>
<feature type="region of interest" description="Disordered" evidence="1">
    <location>
        <begin position="1"/>
        <end position="26"/>
    </location>
</feature>
<name>A0A103XFG5_CYNCS</name>
<sequence>MLGTRNETKEDHSGLKNHNSRQNRHVKCNKSCELEKIKKQLMGTMIFM</sequence>
<dbReference type="AlphaFoldDB" id="A0A103XFG5"/>
<protein>
    <submittedName>
        <fullName evidence="2">Uncharacterized protein</fullName>
    </submittedName>
</protein>
<evidence type="ECO:0000313" key="2">
    <source>
        <dbReference type="EMBL" id="KVH89751.1"/>
    </source>
</evidence>
<evidence type="ECO:0000313" key="3">
    <source>
        <dbReference type="Proteomes" id="UP000243975"/>
    </source>
</evidence>
<evidence type="ECO:0000256" key="1">
    <source>
        <dbReference type="SAM" id="MobiDB-lite"/>
    </source>
</evidence>